<dbReference type="AlphaFoldDB" id="A0A2R5G3V9"/>
<evidence type="ECO:0000313" key="9">
    <source>
        <dbReference type="EMBL" id="GBG25702.1"/>
    </source>
</evidence>
<keyword evidence="4" id="KW-0863">Zinc-finger</keyword>
<evidence type="ECO:0000259" key="8">
    <source>
        <dbReference type="PROSITE" id="PS50171"/>
    </source>
</evidence>
<dbReference type="GO" id="GO:0000398">
    <property type="term" value="P:mRNA splicing, via spliceosome"/>
    <property type="evidence" value="ECO:0007669"/>
    <property type="project" value="InterPro"/>
</dbReference>
<gene>
    <name evidence="9" type="ORF">FCC1311_019212</name>
</gene>
<protein>
    <submittedName>
        <fullName evidence="9">Splicing factor 3A subunit 3</fullName>
    </submittedName>
</protein>
<dbReference type="PROSITE" id="PS50171">
    <property type="entry name" value="ZF_MATRIN"/>
    <property type="match status" value="1"/>
</dbReference>
<keyword evidence="10" id="KW-1185">Reference proteome</keyword>
<comment type="caution">
    <text evidence="9">The sequence shown here is derived from an EMBL/GenBank/DDBJ whole genome shotgun (WGS) entry which is preliminary data.</text>
</comment>
<dbReference type="InterPro" id="IPR000690">
    <property type="entry name" value="Matrin/U1-C_Znf_C2H2"/>
</dbReference>
<evidence type="ECO:0000256" key="1">
    <source>
        <dbReference type="ARBA" id="ARBA00004123"/>
    </source>
</evidence>
<dbReference type="PANTHER" id="PTHR12786:SF2">
    <property type="entry name" value="SPLICING FACTOR 3A SUBUNIT 3"/>
    <property type="match status" value="1"/>
</dbReference>
<keyword evidence="5" id="KW-0862">Zinc</keyword>
<dbReference type="GO" id="GO:0005681">
    <property type="term" value="C:spliceosomal complex"/>
    <property type="evidence" value="ECO:0007669"/>
    <property type="project" value="InterPro"/>
</dbReference>
<dbReference type="InterPro" id="IPR031774">
    <property type="entry name" value="SF3A3_dom"/>
</dbReference>
<evidence type="ECO:0000256" key="6">
    <source>
        <dbReference type="ARBA" id="ARBA00023242"/>
    </source>
</evidence>
<dbReference type="Pfam" id="PF16837">
    <property type="entry name" value="SF3A3"/>
    <property type="match status" value="1"/>
</dbReference>
<evidence type="ECO:0000256" key="4">
    <source>
        <dbReference type="ARBA" id="ARBA00022771"/>
    </source>
</evidence>
<evidence type="ECO:0000256" key="2">
    <source>
        <dbReference type="ARBA" id="ARBA00008776"/>
    </source>
</evidence>
<dbReference type="GO" id="GO:0008270">
    <property type="term" value="F:zinc ion binding"/>
    <property type="evidence" value="ECO:0007669"/>
    <property type="project" value="UniProtKB-KW"/>
</dbReference>
<name>A0A2R5G3V9_9STRA</name>
<dbReference type="Pfam" id="PF11931">
    <property type="entry name" value="SF3a60_Prp9_C"/>
    <property type="match status" value="1"/>
</dbReference>
<organism evidence="9 10">
    <name type="scientific">Hondaea fermentalgiana</name>
    <dbReference type="NCBI Taxonomy" id="2315210"/>
    <lineage>
        <taxon>Eukaryota</taxon>
        <taxon>Sar</taxon>
        <taxon>Stramenopiles</taxon>
        <taxon>Bigyra</taxon>
        <taxon>Labyrinthulomycetes</taxon>
        <taxon>Thraustochytrida</taxon>
        <taxon>Thraustochytriidae</taxon>
        <taxon>Hondaea</taxon>
    </lineage>
</organism>
<dbReference type="Proteomes" id="UP000241890">
    <property type="component" value="Unassembled WGS sequence"/>
</dbReference>
<keyword evidence="3" id="KW-0479">Metal-binding</keyword>
<feature type="region of interest" description="Disordered" evidence="7">
    <location>
        <begin position="333"/>
        <end position="354"/>
    </location>
</feature>
<proteinExistence type="inferred from homology"/>
<evidence type="ECO:0000313" key="10">
    <source>
        <dbReference type="Proteomes" id="UP000241890"/>
    </source>
</evidence>
<accession>A0A2R5G3V9</accession>
<evidence type="ECO:0000256" key="3">
    <source>
        <dbReference type="ARBA" id="ARBA00022723"/>
    </source>
</evidence>
<dbReference type="PANTHER" id="PTHR12786">
    <property type="entry name" value="SPLICING FACTOR SF3A-RELATED"/>
    <property type="match status" value="1"/>
</dbReference>
<dbReference type="EMBL" id="BEYU01000014">
    <property type="protein sequence ID" value="GBG25702.1"/>
    <property type="molecule type" value="Genomic_DNA"/>
</dbReference>
<comment type="subcellular location">
    <subcellularLocation>
        <location evidence="1">Nucleus</location>
    </subcellularLocation>
</comment>
<evidence type="ECO:0000256" key="7">
    <source>
        <dbReference type="SAM" id="MobiDB-lite"/>
    </source>
</evidence>
<reference evidence="9 10" key="1">
    <citation type="submission" date="2017-12" db="EMBL/GenBank/DDBJ databases">
        <title>Sequencing, de novo assembly and annotation of complete genome of a new Thraustochytrid species, strain FCC1311.</title>
        <authorList>
            <person name="Sedici K."/>
            <person name="Godart F."/>
            <person name="Aiese Cigliano R."/>
            <person name="Sanseverino W."/>
            <person name="Barakat M."/>
            <person name="Ortet P."/>
            <person name="Marechal E."/>
            <person name="Cagnac O."/>
            <person name="Amato A."/>
        </authorList>
    </citation>
    <scope>NUCLEOTIDE SEQUENCE [LARGE SCALE GENOMIC DNA]</scope>
</reference>
<dbReference type="InParanoid" id="A0A2R5G3V9"/>
<dbReference type="OrthoDB" id="2160351at2759"/>
<comment type="similarity">
    <text evidence="2">Belongs to the SF3A3 family.</text>
</comment>
<sequence>MERARGAVEELEGLERGVAAALARKKRAGGRLGRLNEDFKVAKLLRETAAAARDAAAWRERGQNVEEEVARIKSEDMQGFFMEKRALQEFYTRHPNAKGQVDVLEVCAARAAEAPQWSGEERHGKYLDLHALFHTFTNLKGADSLGKNISYTEYLGRLANFADIDILKVKAHRPYLEYLKALHAYLDGFHRRAQALVFLDLDAVAARFEDAWREGRVAGWERTQLQSDAEVAALDAPKVMRELLVRGAKSGGSPPQRVERLNLIREHPLHLGPAESARPPSDAQDAKVWRKARLFDAYQVAREEALVQFLVENLADFVDATVSFITRKQTQTYEELRQEEEAEAKRELGDDDDEDALYVDAADNDLDNDRNPQNLPLDWDGKPIPLWLYKLHGLNVEYTCEICGNHIYRGRHAYERHFRDWRHAHGMSVLGIPNTAHFHEISKIDEARALYAKLRSSIEQDTFSRDQEQLEDSEGNVLDRKTYLDLKRQGLI</sequence>
<dbReference type="InterPro" id="IPR051421">
    <property type="entry name" value="RNA_Proc_DNA_Dmg_Regulator"/>
</dbReference>
<evidence type="ECO:0000256" key="5">
    <source>
        <dbReference type="ARBA" id="ARBA00022833"/>
    </source>
</evidence>
<feature type="domain" description="Matrin-type" evidence="8">
    <location>
        <begin position="398"/>
        <end position="429"/>
    </location>
</feature>
<keyword evidence="6" id="KW-0539">Nucleus</keyword>
<dbReference type="InterPro" id="IPR024598">
    <property type="entry name" value="SF3a60/Prp9_C"/>
</dbReference>
<dbReference type="GO" id="GO:0003723">
    <property type="term" value="F:RNA binding"/>
    <property type="evidence" value="ECO:0007669"/>
    <property type="project" value="InterPro"/>
</dbReference>